<protein>
    <submittedName>
        <fullName evidence="2">Uncharacterized protein</fullName>
    </submittedName>
</protein>
<dbReference type="EMBL" id="AE017346">
    <property type="protein sequence ID" value="ALO68996.1"/>
    <property type="molecule type" value="Genomic_DNA"/>
</dbReference>
<dbReference type="KEGG" id="cne:CNF02875"/>
<gene>
    <name evidence="2" type="ordered locus">CNF02875</name>
</gene>
<organism evidence="2 3">
    <name type="scientific">Cryptococcus deneoformans (strain JEC21 / ATCC MYA-565)</name>
    <name type="common">Cryptococcus neoformans var. neoformans serotype D</name>
    <dbReference type="NCBI Taxonomy" id="214684"/>
    <lineage>
        <taxon>Eukaryota</taxon>
        <taxon>Fungi</taxon>
        <taxon>Dikarya</taxon>
        <taxon>Basidiomycota</taxon>
        <taxon>Agaricomycotina</taxon>
        <taxon>Tremellomycetes</taxon>
        <taxon>Tremellales</taxon>
        <taxon>Cryptococcaceae</taxon>
        <taxon>Cryptococcus</taxon>
        <taxon>Cryptococcus neoformans species complex</taxon>
    </lineage>
</organism>
<sequence>MSSQAPQQHTVDPPAVTQISDPNDPNAVPPPSVVAAGTGLPAAPRGAADSSQEAATAPGSGNMTEHSEKLSFKEQVNGYAKKFAGATFRNREEKEWGEKKLAGDSV</sequence>
<feature type="region of interest" description="Disordered" evidence="1">
    <location>
        <begin position="1"/>
        <end position="69"/>
    </location>
</feature>
<name>A0A0S2M5T3_CRYD1</name>
<dbReference type="RefSeq" id="XP_024514506.1">
    <property type="nucleotide sequence ID" value="XM_024658580.1"/>
</dbReference>
<keyword evidence="3" id="KW-1185">Reference proteome</keyword>
<dbReference type="InParanoid" id="A0A0S2M5T3"/>
<evidence type="ECO:0000256" key="1">
    <source>
        <dbReference type="SAM" id="MobiDB-lite"/>
    </source>
</evidence>
<dbReference type="PaxDb" id="214684-A0A0S2M5T3"/>
<evidence type="ECO:0000313" key="2">
    <source>
        <dbReference type="EMBL" id="ALO68996.1"/>
    </source>
</evidence>
<dbReference type="OrthoDB" id="2574942at2759"/>
<dbReference type="AlphaFoldDB" id="A0A0S2M5T3"/>
<dbReference type="GeneID" id="36392910"/>
<dbReference type="Proteomes" id="UP000002149">
    <property type="component" value="Chromosome 6"/>
</dbReference>
<feature type="compositionally biased region" description="Polar residues" evidence="1">
    <location>
        <begin position="1"/>
        <end position="10"/>
    </location>
</feature>
<feature type="compositionally biased region" description="Polar residues" evidence="1">
    <location>
        <begin position="49"/>
        <end position="64"/>
    </location>
</feature>
<evidence type="ECO:0000313" key="3">
    <source>
        <dbReference type="Proteomes" id="UP000002149"/>
    </source>
</evidence>
<accession>A0A0S2M5T3</accession>
<reference evidence="2 3" key="1">
    <citation type="journal article" date="2005" name="Science">
        <title>The genome of the basidiomycetous yeast and human pathogen Cryptococcus neoformans.</title>
        <authorList>
            <person name="Loftus B.J."/>
            <person name="Fung E."/>
            <person name="Roncaglia P."/>
            <person name="Rowley D."/>
            <person name="Amedeo P."/>
            <person name="Bruno D."/>
            <person name="Vamathevan J."/>
            <person name="Miranda M."/>
            <person name="Anderson I.J."/>
            <person name="Fraser J.A."/>
            <person name="Allen J.E."/>
            <person name="Bosdet I.E."/>
            <person name="Brent M.R."/>
            <person name="Chiu R."/>
            <person name="Doering T.L."/>
            <person name="Donlin M.J."/>
            <person name="D'Souza C.A."/>
            <person name="Fox D.S."/>
            <person name="Grinberg V."/>
            <person name="Fu J."/>
            <person name="Fukushima M."/>
            <person name="Haas B.J."/>
            <person name="Huang J.C."/>
            <person name="Janbon G."/>
            <person name="Jones S.J."/>
            <person name="Koo H.L."/>
            <person name="Krzywinski M.I."/>
            <person name="Kwon-Chung J.K."/>
            <person name="Lengeler K.B."/>
            <person name="Maiti R."/>
            <person name="Marra M.A."/>
            <person name="Marra R.E."/>
            <person name="Mathewson C.A."/>
            <person name="Mitchell T.G."/>
            <person name="Pertea M."/>
            <person name="Riggs F.R."/>
            <person name="Salzberg S.L."/>
            <person name="Schein J.E."/>
            <person name="Shvartsbeyn A."/>
            <person name="Shin H."/>
            <person name="Shumway M."/>
            <person name="Specht C.A."/>
            <person name="Suh B.B."/>
            <person name="Tenney A."/>
            <person name="Utterback T.R."/>
            <person name="Wickes B.L."/>
            <person name="Wortman J.R."/>
            <person name="Wye N.H."/>
            <person name="Kronstad J.W."/>
            <person name="Lodge J.K."/>
            <person name="Heitman J."/>
            <person name="Davis R.W."/>
            <person name="Fraser C.M."/>
            <person name="Hyman R.W."/>
        </authorList>
    </citation>
    <scope>NUCLEOTIDE SEQUENCE [LARGE SCALE GENOMIC DNA]</scope>
    <source>
        <strain evidence="3">JEC21 / ATCC MYA-565</strain>
    </source>
</reference>
<dbReference type="VEuPathDB" id="FungiDB:CNF02875"/>
<proteinExistence type="predicted"/>